<evidence type="ECO:0000256" key="2">
    <source>
        <dbReference type="ARBA" id="ARBA00022475"/>
    </source>
</evidence>
<gene>
    <name evidence="9" type="ORF">LS64_006450</name>
</gene>
<dbReference type="InterPro" id="IPR000715">
    <property type="entry name" value="Glycosyl_transferase_4"/>
</dbReference>
<feature type="transmembrane region" description="Helical" evidence="8">
    <location>
        <begin position="368"/>
        <end position="387"/>
    </location>
</feature>
<dbReference type="GO" id="GO:0005886">
    <property type="term" value="C:plasma membrane"/>
    <property type="evidence" value="ECO:0007669"/>
    <property type="project" value="UniProtKB-SubCell"/>
</dbReference>
<organism evidence="9 10">
    <name type="scientific">Helicobacter saguini</name>
    <dbReference type="NCBI Taxonomy" id="1548018"/>
    <lineage>
        <taxon>Bacteria</taxon>
        <taxon>Pseudomonadati</taxon>
        <taxon>Campylobacterota</taxon>
        <taxon>Epsilonproteobacteria</taxon>
        <taxon>Campylobacterales</taxon>
        <taxon>Helicobacteraceae</taxon>
        <taxon>Helicobacter</taxon>
    </lineage>
</organism>
<dbReference type="GO" id="GO:0071555">
    <property type="term" value="P:cell wall organization"/>
    <property type="evidence" value="ECO:0007669"/>
    <property type="project" value="TreeGrafter"/>
</dbReference>
<evidence type="ECO:0008006" key="11">
    <source>
        <dbReference type="Google" id="ProtNLM"/>
    </source>
</evidence>
<feature type="transmembrane region" description="Helical" evidence="8">
    <location>
        <begin position="12"/>
        <end position="35"/>
    </location>
</feature>
<evidence type="ECO:0000256" key="5">
    <source>
        <dbReference type="ARBA" id="ARBA00022989"/>
    </source>
</evidence>
<dbReference type="GO" id="GO:0009103">
    <property type="term" value="P:lipopolysaccharide biosynthetic process"/>
    <property type="evidence" value="ECO:0007669"/>
    <property type="project" value="TreeGrafter"/>
</dbReference>
<reference evidence="9 10" key="2">
    <citation type="journal article" date="2016" name="Infect. Immun.">
        <title>Helicobacter saguini, a Novel Helicobacter Isolated from Cotton-Top Tamarins with Ulcerative Colitis, Has Proinflammatory Properties and Induces Typhlocolitis and Dysplasia in Gnotobiotic IL-10-/- Mice.</title>
        <authorList>
            <person name="Shen Z."/>
            <person name="Mannion A."/>
            <person name="Whary M.T."/>
            <person name="Muthupalani S."/>
            <person name="Sheh A."/>
            <person name="Feng Y."/>
            <person name="Gong G."/>
            <person name="Vandamme P."/>
            <person name="Holcombe H.R."/>
            <person name="Paster B.J."/>
            <person name="Fox J.G."/>
        </authorList>
    </citation>
    <scope>NUCLEOTIDE SEQUENCE [LARGE SCALE GENOMIC DNA]</scope>
    <source>
        <strain evidence="9 10">MIT 97-6194</strain>
    </source>
</reference>
<keyword evidence="5 8" id="KW-1133">Transmembrane helix</keyword>
<proteinExistence type="predicted"/>
<keyword evidence="3" id="KW-0808">Transferase</keyword>
<dbReference type="Pfam" id="PF00953">
    <property type="entry name" value="Glycos_transf_4"/>
    <property type="match status" value="1"/>
</dbReference>
<keyword evidence="2" id="KW-1003">Cell membrane</keyword>
<keyword evidence="6 8" id="KW-0472">Membrane</keyword>
<dbReference type="GO" id="GO:0046872">
    <property type="term" value="F:metal ion binding"/>
    <property type="evidence" value="ECO:0007669"/>
    <property type="project" value="UniProtKB-KW"/>
</dbReference>
<accession>A0A347W401</accession>
<feature type="transmembrane region" description="Helical" evidence="8">
    <location>
        <begin position="177"/>
        <end position="199"/>
    </location>
</feature>
<dbReference type="EMBL" id="JRMP02000008">
    <property type="protein sequence ID" value="TLD94349.1"/>
    <property type="molecule type" value="Genomic_DNA"/>
</dbReference>
<feature type="binding site" evidence="7">
    <location>
        <position position="227"/>
    </location>
    <ligand>
        <name>Mg(2+)</name>
        <dbReference type="ChEBI" id="CHEBI:18420"/>
    </ligand>
</feature>
<dbReference type="AlphaFoldDB" id="A0A347W401"/>
<feature type="transmembrane region" description="Helical" evidence="8">
    <location>
        <begin position="235"/>
        <end position="252"/>
    </location>
</feature>
<feature type="transmembrane region" description="Helical" evidence="8">
    <location>
        <begin position="314"/>
        <end position="334"/>
    </location>
</feature>
<feature type="transmembrane region" description="Helical" evidence="8">
    <location>
        <begin position="290"/>
        <end position="308"/>
    </location>
</feature>
<keyword evidence="10" id="KW-1185">Reference proteome</keyword>
<evidence type="ECO:0000256" key="7">
    <source>
        <dbReference type="PIRSR" id="PIRSR600715-1"/>
    </source>
</evidence>
<dbReference type="PANTHER" id="PTHR22926:SF3">
    <property type="entry name" value="UNDECAPRENYL-PHOSPHATE ALPHA-N-ACETYLGLUCOSAMINYL 1-PHOSPHATE TRANSFERASE"/>
    <property type="match status" value="1"/>
</dbReference>
<feature type="binding site" evidence="7">
    <location>
        <position position="287"/>
    </location>
    <ligand>
        <name>Mg(2+)</name>
        <dbReference type="ChEBI" id="CHEBI:18420"/>
    </ligand>
</feature>
<feature type="transmembrane region" description="Helical" evidence="8">
    <location>
        <begin position="393"/>
        <end position="412"/>
    </location>
</feature>
<evidence type="ECO:0000256" key="4">
    <source>
        <dbReference type="ARBA" id="ARBA00022692"/>
    </source>
</evidence>
<evidence type="ECO:0000313" key="9">
    <source>
        <dbReference type="EMBL" id="TLD94349.1"/>
    </source>
</evidence>
<dbReference type="GO" id="GO:0016780">
    <property type="term" value="F:phosphotransferase activity, for other substituted phosphate groups"/>
    <property type="evidence" value="ECO:0007669"/>
    <property type="project" value="InterPro"/>
</dbReference>
<feature type="transmembrane region" description="Helical" evidence="8">
    <location>
        <begin position="258"/>
        <end position="278"/>
    </location>
</feature>
<feature type="transmembrane region" description="Helical" evidence="8">
    <location>
        <begin position="144"/>
        <end position="165"/>
    </location>
</feature>
<evidence type="ECO:0000256" key="8">
    <source>
        <dbReference type="SAM" id="Phobius"/>
    </source>
</evidence>
<comment type="cofactor">
    <cofactor evidence="7">
        <name>Mg(2+)</name>
        <dbReference type="ChEBI" id="CHEBI:18420"/>
    </cofactor>
</comment>
<reference evidence="9 10" key="1">
    <citation type="journal article" date="2014" name="Genome Announc.">
        <title>Draft genome sequences of eight enterohepatic helicobacter species isolated from both laboratory and wild rodents.</title>
        <authorList>
            <person name="Sheh A."/>
            <person name="Shen Z."/>
            <person name="Fox J.G."/>
        </authorList>
    </citation>
    <scope>NUCLEOTIDE SEQUENCE [LARGE SCALE GENOMIC DNA]</scope>
    <source>
        <strain evidence="9 10">MIT 97-6194</strain>
    </source>
</reference>
<name>A0A347W401_9HELI</name>
<evidence type="ECO:0000256" key="3">
    <source>
        <dbReference type="ARBA" id="ARBA00022679"/>
    </source>
</evidence>
<evidence type="ECO:0000256" key="1">
    <source>
        <dbReference type="ARBA" id="ARBA00004651"/>
    </source>
</evidence>
<evidence type="ECO:0000313" key="10">
    <source>
        <dbReference type="Proteomes" id="UP000029714"/>
    </source>
</evidence>
<protein>
    <recommendedName>
        <fullName evidence="11">Methicillin resistance protein</fullName>
    </recommendedName>
</protein>
<sequence length="463" mass="52753">MFSRGKMSVFAMFSFVLLGLVCGVIVLTLTYILSVSMRILQDKARGNHFKIHTINTTRCGGVCIFIALIIIVMAGLEIDVGDSKNLENIESNRKIDSINYNNIESKVMESSNKDSKESTKQKVDVSLNAQHDKNIESNNKDSKIQTTIIATLAGLHLYISCFIIIQSGMLKDTNKSTSITLINLIQWLGILYFNFSFLFLYIDSIYYNITYFFASFIMIYVIINAFNMIDGINGNAIFTAILINISLLYTAHLQDSTFITFVAAILLGINVVFAAFNFPKGLMFLGDSGAYLLSFTLAALLTIGILYFDFPKLYAFSLFIYPICEIFTCSFIRATKVQNFSIRELLLHLYEPNNYHLHYFLYLRFKHYSSLIIALIYAPFILINTLFYKEDSILFLSIITFCVIYGILFYTLRTKTMYLYNEMPLDSKADSKLDSKVDSKIDSKMDFKIDSKIDSNNKPAKTK</sequence>
<keyword evidence="7" id="KW-0460">Magnesium</keyword>
<feature type="transmembrane region" description="Helical" evidence="8">
    <location>
        <begin position="56"/>
        <end position="76"/>
    </location>
</feature>
<comment type="caution">
    <text evidence="9">The sequence shown here is derived from an EMBL/GenBank/DDBJ whole genome shotgun (WGS) entry which is preliminary data.</text>
</comment>
<evidence type="ECO:0000256" key="6">
    <source>
        <dbReference type="ARBA" id="ARBA00023136"/>
    </source>
</evidence>
<feature type="transmembrane region" description="Helical" evidence="8">
    <location>
        <begin position="205"/>
        <end position="223"/>
    </location>
</feature>
<dbReference type="OrthoDB" id="9783652at2"/>
<dbReference type="Proteomes" id="UP000029714">
    <property type="component" value="Unassembled WGS sequence"/>
</dbReference>
<keyword evidence="4 8" id="KW-0812">Transmembrane</keyword>
<keyword evidence="7" id="KW-0479">Metal-binding</keyword>
<comment type="subcellular location">
    <subcellularLocation>
        <location evidence="1">Cell membrane</location>
        <topology evidence="1">Multi-pass membrane protein</topology>
    </subcellularLocation>
</comment>
<dbReference type="GO" id="GO:0044038">
    <property type="term" value="P:cell wall macromolecule biosynthetic process"/>
    <property type="evidence" value="ECO:0007669"/>
    <property type="project" value="TreeGrafter"/>
</dbReference>
<dbReference type="PANTHER" id="PTHR22926">
    <property type="entry name" value="PHOSPHO-N-ACETYLMURAMOYL-PENTAPEPTIDE-TRANSFERASE"/>
    <property type="match status" value="1"/>
</dbReference>